<proteinExistence type="inferred from homology"/>
<evidence type="ECO:0000256" key="1">
    <source>
        <dbReference type="ARBA" id="ARBA00005417"/>
    </source>
</evidence>
<reference evidence="6 7" key="1">
    <citation type="submission" date="2019-02" db="EMBL/GenBank/DDBJ databases">
        <title>Deep-cultivation of Planctomycetes and their phenomic and genomic characterization uncovers novel biology.</title>
        <authorList>
            <person name="Wiegand S."/>
            <person name="Jogler M."/>
            <person name="Boedeker C."/>
            <person name="Pinto D."/>
            <person name="Vollmers J."/>
            <person name="Rivas-Marin E."/>
            <person name="Kohn T."/>
            <person name="Peeters S.H."/>
            <person name="Heuer A."/>
            <person name="Rast P."/>
            <person name="Oberbeckmann S."/>
            <person name="Bunk B."/>
            <person name="Jeske O."/>
            <person name="Meyerdierks A."/>
            <person name="Storesund J.E."/>
            <person name="Kallscheuer N."/>
            <person name="Luecker S."/>
            <person name="Lage O.M."/>
            <person name="Pohl T."/>
            <person name="Merkel B.J."/>
            <person name="Hornburger P."/>
            <person name="Mueller R.-W."/>
            <person name="Bruemmer F."/>
            <person name="Labrenz M."/>
            <person name="Spormann A.M."/>
            <person name="Op Den Camp H."/>
            <person name="Overmann J."/>
            <person name="Amann R."/>
            <person name="Jetten M.S.M."/>
            <person name="Mascher T."/>
            <person name="Medema M.H."/>
            <person name="Devos D.P."/>
            <person name="Kaster A.-K."/>
            <person name="Ovreas L."/>
            <person name="Rohde M."/>
            <person name="Galperin M.Y."/>
            <person name="Jogler C."/>
        </authorList>
    </citation>
    <scope>NUCLEOTIDE SEQUENCE [LARGE SCALE GENOMIC DNA]</scope>
    <source>
        <strain evidence="6 7">CA54</strain>
    </source>
</reference>
<evidence type="ECO:0000256" key="4">
    <source>
        <dbReference type="ARBA" id="ARBA00022840"/>
    </source>
</evidence>
<dbReference type="InterPro" id="IPR027417">
    <property type="entry name" value="P-loop_NTPase"/>
</dbReference>
<dbReference type="SUPFAM" id="SSF52540">
    <property type="entry name" value="P-loop containing nucleoside triphosphate hydrolases"/>
    <property type="match status" value="1"/>
</dbReference>
<comment type="similarity">
    <text evidence="1">Belongs to the ABC transporter superfamily.</text>
</comment>
<dbReference type="Proteomes" id="UP000320735">
    <property type="component" value="Unassembled WGS sequence"/>
</dbReference>
<gene>
    <name evidence="6" type="primary">tagH_3</name>
    <name evidence="6" type="ORF">CA54_22420</name>
</gene>
<dbReference type="SMART" id="SM00382">
    <property type="entry name" value="AAA"/>
    <property type="match status" value="1"/>
</dbReference>
<keyword evidence="3" id="KW-0547">Nucleotide-binding</keyword>
<feature type="domain" description="ABC transporter" evidence="5">
    <location>
        <begin position="21"/>
        <end position="249"/>
    </location>
</feature>
<protein>
    <submittedName>
        <fullName evidence="6">Teichoic acids export ATP-binding protein TagH</fullName>
    </submittedName>
</protein>
<dbReference type="InterPro" id="IPR003439">
    <property type="entry name" value="ABC_transporter-like_ATP-bd"/>
</dbReference>
<keyword evidence="2" id="KW-0813">Transport</keyword>
<name>A0A5C6BNT1_9PLAN</name>
<dbReference type="PROSITE" id="PS50893">
    <property type="entry name" value="ABC_TRANSPORTER_2"/>
    <property type="match status" value="1"/>
</dbReference>
<dbReference type="RefSeq" id="WP_146370736.1">
    <property type="nucleotide sequence ID" value="NZ_SJPP01000001.1"/>
</dbReference>
<sequence length="265" mass="29293">MARIHLDDVSLQIQLTKRGPMRMRDWLKHRFGLSGGEEIMQIDALQGVDLDVAPGDRIGLIGLNGAGKSTLLKVMAGIYPITSGTRQVTGRVSTLFNVLVGFEQFATGWENIQYRGYLQGESREGLRSKMQAIADFSELGRYLDLPVSTYSAGMKMRLGFSIATAIEPEILLVDEAINAGDIAFREKAKHRIRDMMSTASIVVVATHDRSFLRDLCSHLIWMESGEVRAQGDPDEVFEEYESVVLQGNNQRPGGALVKYAGKRAA</sequence>
<dbReference type="CDD" id="cd03220">
    <property type="entry name" value="ABC_KpsT_Wzt"/>
    <property type="match status" value="1"/>
</dbReference>
<dbReference type="OrthoDB" id="9778870at2"/>
<organism evidence="6 7">
    <name type="scientific">Symmachiella macrocystis</name>
    <dbReference type="NCBI Taxonomy" id="2527985"/>
    <lineage>
        <taxon>Bacteria</taxon>
        <taxon>Pseudomonadati</taxon>
        <taxon>Planctomycetota</taxon>
        <taxon>Planctomycetia</taxon>
        <taxon>Planctomycetales</taxon>
        <taxon>Planctomycetaceae</taxon>
        <taxon>Symmachiella</taxon>
    </lineage>
</organism>
<dbReference type="InterPro" id="IPR050683">
    <property type="entry name" value="Bact_Polysacc_Export_ATP-bd"/>
</dbReference>
<dbReference type="EMBL" id="SJPP01000001">
    <property type="protein sequence ID" value="TWU13407.1"/>
    <property type="molecule type" value="Genomic_DNA"/>
</dbReference>
<dbReference type="Pfam" id="PF00005">
    <property type="entry name" value="ABC_tran"/>
    <property type="match status" value="1"/>
</dbReference>
<dbReference type="GO" id="GO:0140359">
    <property type="term" value="F:ABC-type transporter activity"/>
    <property type="evidence" value="ECO:0007669"/>
    <property type="project" value="InterPro"/>
</dbReference>
<evidence type="ECO:0000256" key="3">
    <source>
        <dbReference type="ARBA" id="ARBA00022741"/>
    </source>
</evidence>
<evidence type="ECO:0000313" key="6">
    <source>
        <dbReference type="EMBL" id="TWU13407.1"/>
    </source>
</evidence>
<dbReference type="GO" id="GO:0016020">
    <property type="term" value="C:membrane"/>
    <property type="evidence" value="ECO:0007669"/>
    <property type="project" value="InterPro"/>
</dbReference>
<dbReference type="PANTHER" id="PTHR46743">
    <property type="entry name" value="TEICHOIC ACIDS EXPORT ATP-BINDING PROTEIN TAGH"/>
    <property type="match status" value="1"/>
</dbReference>
<keyword evidence="4 6" id="KW-0067">ATP-binding</keyword>
<comment type="caution">
    <text evidence="6">The sequence shown here is derived from an EMBL/GenBank/DDBJ whole genome shotgun (WGS) entry which is preliminary data.</text>
</comment>
<dbReference type="InterPro" id="IPR017871">
    <property type="entry name" value="ABC_transporter-like_CS"/>
</dbReference>
<dbReference type="Gene3D" id="3.40.50.300">
    <property type="entry name" value="P-loop containing nucleotide triphosphate hydrolases"/>
    <property type="match status" value="1"/>
</dbReference>
<dbReference type="InterPro" id="IPR003593">
    <property type="entry name" value="AAA+_ATPase"/>
</dbReference>
<dbReference type="AlphaFoldDB" id="A0A5C6BNT1"/>
<dbReference type="GO" id="GO:0016887">
    <property type="term" value="F:ATP hydrolysis activity"/>
    <property type="evidence" value="ECO:0007669"/>
    <property type="project" value="InterPro"/>
</dbReference>
<dbReference type="PROSITE" id="PS00211">
    <property type="entry name" value="ABC_TRANSPORTER_1"/>
    <property type="match status" value="1"/>
</dbReference>
<dbReference type="GO" id="GO:0005524">
    <property type="term" value="F:ATP binding"/>
    <property type="evidence" value="ECO:0007669"/>
    <property type="project" value="UniProtKB-KW"/>
</dbReference>
<evidence type="ECO:0000313" key="7">
    <source>
        <dbReference type="Proteomes" id="UP000320735"/>
    </source>
</evidence>
<accession>A0A5C6BNT1</accession>
<evidence type="ECO:0000256" key="2">
    <source>
        <dbReference type="ARBA" id="ARBA00022448"/>
    </source>
</evidence>
<dbReference type="PANTHER" id="PTHR46743:SF2">
    <property type="entry name" value="TEICHOIC ACIDS EXPORT ATP-BINDING PROTEIN TAGH"/>
    <property type="match status" value="1"/>
</dbReference>
<evidence type="ECO:0000259" key="5">
    <source>
        <dbReference type="PROSITE" id="PS50893"/>
    </source>
</evidence>
<dbReference type="InterPro" id="IPR015860">
    <property type="entry name" value="ABC_transpr_TagH-like"/>
</dbReference>
<keyword evidence="7" id="KW-1185">Reference proteome</keyword>